<dbReference type="PANTHER" id="PTHR37984:SF5">
    <property type="entry name" value="PROTEIN NYNRIN-LIKE"/>
    <property type="match status" value="1"/>
</dbReference>
<accession>A0AAF0ZX78</accession>
<dbReference type="InterPro" id="IPR043128">
    <property type="entry name" value="Rev_trsase/Diguanyl_cyclase"/>
</dbReference>
<dbReference type="InterPro" id="IPR050951">
    <property type="entry name" value="Retrovirus_Pol_polyprotein"/>
</dbReference>
<dbReference type="EMBL" id="CP133622">
    <property type="protein sequence ID" value="WMV54886.1"/>
    <property type="molecule type" value="Genomic_DNA"/>
</dbReference>
<gene>
    <name evidence="4" type="ORF">MTR67_048271</name>
</gene>
<evidence type="ECO:0000313" key="5">
    <source>
        <dbReference type="Proteomes" id="UP001234989"/>
    </source>
</evidence>
<keyword evidence="5" id="KW-1185">Reference proteome</keyword>
<organism evidence="4 5">
    <name type="scientific">Solanum verrucosum</name>
    <dbReference type="NCBI Taxonomy" id="315347"/>
    <lineage>
        <taxon>Eukaryota</taxon>
        <taxon>Viridiplantae</taxon>
        <taxon>Streptophyta</taxon>
        <taxon>Embryophyta</taxon>
        <taxon>Tracheophyta</taxon>
        <taxon>Spermatophyta</taxon>
        <taxon>Magnoliopsida</taxon>
        <taxon>eudicotyledons</taxon>
        <taxon>Gunneridae</taxon>
        <taxon>Pentapetalae</taxon>
        <taxon>asterids</taxon>
        <taxon>lamiids</taxon>
        <taxon>Solanales</taxon>
        <taxon>Solanaceae</taxon>
        <taxon>Solanoideae</taxon>
        <taxon>Solaneae</taxon>
        <taxon>Solanum</taxon>
    </lineage>
</organism>
<proteinExistence type="predicted"/>
<keyword evidence="2" id="KW-0175">Coiled coil</keyword>
<dbReference type="InterPro" id="IPR043502">
    <property type="entry name" value="DNA/RNA_pol_sf"/>
</dbReference>
<dbReference type="InterPro" id="IPR041577">
    <property type="entry name" value="RT_RNaseH_2"/>
</dbReference>
<evidence type="ECO:0000256" key="1">
    <source>
        <dbReference type="ARBA" id="ARBA00023268"/>
    </source>
</evidence>
<evidence type="ECO:0000256" key="2">
    <source>
        <dbReference type="SAM" id="Coils"/>
    </source>
</evidence>
<dbReference type="SUPFAM" id="SSF56672">
    <property type="entry name" value="DNA/RNA polymerases"/>
    <property type="match status" value="1"/>
</dbReference>
<dbReference type="Gene3D" id="3.30.70.270">
    <property type="match status" value="1"/>
</dbReference>
<sequence>VIPENLARLAPEREVEFPIELIPGSTLISISPYRMAPTELRELKFYCKNFLRKGAKVFSKIDLRSGYHQLRVREKDIPKTAFRTRGFLGHVVSTEGVNVDPSKIQAVVEWRPPTSPTEVRSFLGLAGYYRRFVKGFSIIASPLTKLLQKEVKFIWDGKCQDSFETLKSLLTQAPILTLPIEGKEHEVYSDASHNGLGCVLMQEGKVISYASWKLKLHELNYPTHDLELAAIVSALKIWRHYLYGEKCHIFTYHKRLKYLGKANVVADALSRKSFAGISLSPLPLLLELKATNFCFTLDSNGLVIANLQVKPLLLEQVKEAQKLDEKLVKLTREVQNGENLDFTLAKVGGLFYQNRLCVLNDDKLRREILNKAHTAPYGMYPGGTKMYQPIKEH</sequence>
<dbReference type="AlphaFoldDB" id="A0AAF0ZX78"/>
<dbReference type="GO" id="GO:0003824">
    <property type="term" value="F:catalytic activity"/>
    <property type="evidence" value="ECO:0007669"/>
    <property type="project" value="UniProtKB-KW"/>
</dbReference>
<dbReference type="Pfam" id="PF17919">
    <property type="entry name" value="RT_RNaseH_2"/>
    <property type="match status" value="1"/>
</dbReference>
<dbReference type="CDD" id="cd09274">
    <property type="entry name" value="RNase_HI_RT_Ty3"/>
    <property type="match status" value="1"/>
</dbReference>
<name>A0AAF0ZX78_SOLVR</name>
<reference evidence="4" key="1">
    <citation type="submission" date="2023-08" db="EMBL/GenBank/DDBJ databases">
        <title>A de novo genome assembly of Solanum verrucosum Schlechtendal, a Mexican diploid species geographically isolated from the other diploid A-genome species in potato relatives.</title>
        <authorList>
            <person name="Hosaka K."/>
        </authorList>
    </citation>
    <scope>NUCLEOTIDE SEQUENCE</scope>
    <source>
        <tissue evidence="4">Young leaves</tissue>
    </source>
</reference>
<evidence type="ECO:0000313" key="4">
    <source>
        <dbReference type="EMBL" id="WMV54886.1"/>
    </source>
</evidence>
<feature type="coiled-coil region" evidence="2">
    <location>
        <begin position="313"/>
        <end position="340"/>
    </location>
</feature>
<keyword evidence="1" id="KW-0511">Multifunctional enzyme</keyword>
<feature type="non-terminal residue" evidence="4">
    <location>
        <position position="1"/>
    </location>
</feature>
<dbReference type="Proteomes" id="UP001234989">
    <property type="component" value="Chromosome 11"/>
</dbReference>
<evidence type="ECO:0000259" key="3">
    <source>
        <dbReference type="Pfam" id="PF17919"/>
    </source>
</evidence>
<feature type="domain" description="Reverse transcriptase/retrotransposon-derived protein RNase H-like" evidence="3">
    <location>
        <begin position="155"/>
        <end position="249"/>
    </location>
</feature>
<protein>
    <recommendedName>
        <fullName evidence="3">Reverse transcriptase/retrotransposon-derived protein RNase H-like domain-containing protein</fullName>
    </recommendedName>
</protein>
<dbReference type="PANTHER" id="PTHR37984">
    <property type="entry name" value="PROTEIN CBG26694"/>
    <property type="match status" value="1"/>
</dbReference>
<dbReference type="FunFam" id="3.30.70.270:FF:000020">
    <property type="entry name" value="Transposon Tf2-6 polyprotein-like Protein"/>
    <property type="match status" value="1"/>
</dbReference>